<dbReference type="GO" id="GO:0006417">
    <property type="term" value="P:regulation of translation"/>
    <property type="evidence" value="ECO:0007669"/>
    <property type="project" value="TreeGrafter"/>
</dbReference>
<dbReference type="InterPro" id="IPR016024">
    <property type="entry name" value="ARM-type_fold"/>
</dbReference>
<dbReference type="PANTHER" id="PTHR23346:SF7">
    <property type="entry name" value="STALLED RIBOSOME SENSOR GCN1"/>
    <property type="match status" value="1"/>
</dbReference>
<evidence type="ECO:0000256" key="1">
    <source>
        <dbReference type="ARBA" id="ARBA00022737"/>
    </source>
</evidence>
<accession>A0A9Q0H2B8</accession>
<organism evidence="2 3">
    <name type="scientific">Protea cynaroides</name>
    <dbReference type="NCBI Taxonomy" id="273540"/>
    <lineage>
        <taxon>Eukaryota</taxon>
        <taxon>Viridiplantae</taxon>
        <taxon>Streptophyta</taxon>
        <taxon>Embryophyta</taxon>
        <taxon>Tracheophyta</taxon>
        <taxon>Spermatophyta</taxon>
        <taxon>Magnoliopsida</taxon>
        <taxon>Proteales</taxon>
        <taxon>Proteaceae</taxon>
        <taxon>Protea</taxon>
    </lineage>
</organism>
<name>A0A9Q0H2B8_9MAGN</name>
<gene>
    <name evidence="2" type="ORF">NE237_013568</name>
</gene>
<dbReference type="GO" id="GO:0034198">
    <property type="term" value="P:cellular response to amino acid starvation"/>
    <property type="evidence" value="ECO:0007669"/>
    <property type="project" value="TreeGrafter"/>
</dbReference>
<dbReference type="GO" id="GO:0005829">
    <property type="term" value="C:cytosol"/>
    <property type="evidence" value="ECO:0007669"/>
    <property type="project" value="TreeGrafter"/>
</dbReference>
<comment type="caution">
    <text evidence="2">The sequence shown here is derived from an EMBL/GenBank/DDBJ whole genome shotgun (WGS) entry which is preliminary data.</text>
</comment>
<proteinExistence type="predicted"/>
<evidence type="ECO:0000313" key="3">
    <source>
        <dbReference type="Proteomes" id="UP001141806"/>
    </source>
</evidence>
<keyword evidence="3" id="KW-1185">Reference proteome</keyword>
<keyword evidence="1" id="KW-0677">Repeat</keyword>
<dbReference type="Gene3D" id="1.25.10.10">
    <property type="entry name" value="Leucine-rich Repeat Variant"/>
    <property type="match status" value="1"/>
</dbReference>
<sequence>MNSPVRSQVCILLKDLIHLDDEPVRSSAARVLDTLFESTCFERWKDDCSEVRRIALSGLKATAKANPLIFTANHTKLGPALSEWLKDENVPVQLAAERCVLHVFQLTKGVENIQAAQKYITGLEARRLSKLPEHSEQASCFCLSEEFRHYGGQHTFNGSTHSEAKHIHDNLTPRAIKEDDKNFAQAK</sequence>
<protein>
    <submittedName>
        <fullName evidence="2">Uncharacterized protein</fullName>
    </submittedName>
</protein>
<dbReference type="SUPFAM" id="SSF48371">
    <property type="entry name" value="ARM repeat"/>
    <property type="match status" value="1"/>
</dbReference>
<reference evidence="2" key="1">
    <citation type="journal article" date="2023" name="Plant J.">
        <title>The genome of the king protea, Protea cynaroides.</title>
        <authorList>
            <person name="Chang J."/>
            <person name="Duong T.A."/>
            <person name="Schoeman C."/>
            <person name="Ma X."/>
            <person name="Roodt D."/>
            <person name="Barker N."/>
            <person name="Li Z."/>
            <person name="Van de Peer Y."/>
            <person name="Mizrachi E."/>
        </authorList>
    </citation>
    <scope>NUCLEOTIDE SEQUENCE</scope>
    <source>
        <tissue evidence="2">Young leaves</tissue>
    </source>
</reference>
<dbReference type="Pfam" id="PF25786">
    <property type="entry name" value="HEAT_GCN1_C"/>
    <property type="match status" value="1"/>
</dbReference>
<dbReference type="EMBL" id="JAMYWD010000011">
    <property type="protein sequence ID" value="KAJ4956785.1"/>
    <property type="molecule type" value="Genomic_DNA"/>
</dbReference>
<dbReference type="OrthoDB" id="1737173at2759"/>
<dbReference type="AlphaFoldDB" id="A0A9Q0H2B8"/>
<dbReference type="GO" id="GO:0019887">
    <property type="term" value="F:protein kinase regulator activity"/>
    <property type="evidence" value="ECO:0007669"/>
    <property type="project" value="TreeGrafter"/>
</dbReference>
<dbReference type="PANTHER" id="PTHR23346">
    <property type="entry name" value="TRANSLATIONAL ACTIVATOR GCN1-RELATED"/>
    <property type="match status" value="1"/>
</dbReference>
<dbReference type="Proteomes" id="UP001141806">
    <property type="component" value="Unassembled WGS sequence"/>
</dbReference>
<dbReference type="InterPro" id="IPR011989">
    <property type="entry name" value="ARM-like"/>
</dbReference>
<evidence type="ECO:0000313" key="2">
    <source>
        <dbReference type="EMBL" id="KAJ4956785.1"/>
    </source>
</evidence>